<sequence>MGNIAFYLTIASIFTGLVSAGSWLYASVVKVSYEKAMKARKKQARKRGEQPNYASAVLDGWDMSATFSTQSKWNGAGAFFAAISILLQAIVQVLSNLQ</sequence>
<dbReference type="Proteomes" id="UP001056907">
    <property type="component" value="Chromosome"/>
</dbReference>
<protein>
    <submittedName>
        <fullName evidence="2">Uncharacterized protein</fullName>
    </submittedName>
</protein>
<gene>
    <name evidence="2" type="ORF">KUA23_00895</name>
</gene>
<accession>A0ABD7TI09</accession>
<organism evidence="2 3">
    <name type="scientific">Pseudomonas pergaminensis</name>
    <dbReference type="NCBI Taxonomy" id="2853159"/>
    <lineage>
        <taxon>Bacteria</taxon>
        <taxon>Pseudomonadati</taxon>
        <taxon>Pseudomonadota</taxon>
        <taxon>Gammaproteobacteria</taxon>
        <taxon>Pseudomonadales</taxon>
        <taxon>Pseudomonadaceae</taxon>
        <taxon>Pseudomonas</taxon>
    </lineage>
</organism>
<feature type="transmembrane region" description="Helical" evidence="1">
    <location>
        <begin position="73"/>
        <end position="94"/>
    </location>
</feature>
<evidence type="ECO:0000313" key="2">
    <source>
        <dbReference type="EMBL" id="USW01355.1"/>
    </source>
</evidence>
<reference evidence="2" key="2">
    <citation type="submission" date="2024-04" db="EMBL/GenBank/DDBJ databases">
        <authorList>
            <person name="Diaz M."/>
            <person name="Bach T."/>
            <person name="Gonzalez Anta G."/>
            <person name="Agaras B."/>
            <person name="Wibberg D."/>
            <person name="Noguera F."/>
            <person name="Canciani W."/>
            <person name="Ybarra T."/>
            <person name="Nunez M.L."/>
            <person name="Valverde C."/>
        </authorList>
    </citation>
    <scope>NUCLEOTIDE SEQUENCE</scope>
    <source>
        <strain evidence="2">1008</strain>
    </source>
</reference>
<evidence type="ECO:0000256" key="1">
    <source>
        <dbReference type="SAM" id="Phobius"/>
    </source>
</evidence>
<evidence type="ECO:0000313" key="3">
    <source>
        <dbReference type="Proteomes" id="UP001056907"/>
    </source>
</evidence>
<proteinExistence type="predicted"/>
<keyword evidence="1" id="KW-0472">Membrane</keyword>
<dbReference type="EMBL" id="CP078013">
    <property type="protein sequence ID" value="USW01355.1"/>
    <property type="molecule type" value="Genomic_DNA"/>
</dbReference>
<feature type="transmembrane region" description="Helical" evidence="1">
    <location>
        <begin position="6"/>
        <end position="33"/>
    </location>
</feature>
<dbReference type="KEGG" id="ppeg:KUA23_00895"/>
<dbReference type="RefSeq" id="WP_252993312.1">
    <property type="nucleotide sequence ID" value="NZ_CP078013.2"/>
</dbReference>
<keyword evidence="1" id="KW-1133">Transmembrane helix</keyword>
<dbReference type="AlphaFoldDB" id="A0ABD7TI09"/>
<name>A0ABD7TI09_9PSED</name>
<keyword evidence="1" id="KW-0812">Transmembrane</keyword>
<reference evidence="2" key="1">
    <citation type="journal article" date="2022" name="Front. Plant Sci.">
        <title>Agronomic efficiency and genome mining analysis of the wheat-biostimulant rhizospheric bacterium Pseudomonas pergaminensis sp. nov. strain 1008T.</title>
        <authorList>
            <person name="Diaz M."/>
            <person name="Bach T."/>
            <person name="Gonzalez Anta G."/>
            <person name="Agaras B."/>
            <person name="Wibberg D."/>
            <person name="Noguera F."/>
            <person name="Canciani W."/>
            <person name="Valverde C."/>
        </authorList>
    </citation>
    <scope>NUCLEOTIDE SEQUENCE</scope>
    <source>
        <strain evidence="2">1008</strain>
    </source>
</reference>